<proteinExistence type="predicted"/>
<comment type="caution">
    <text evidence="2">The sequence shown here is derived from an EMBL/GenBank/DDBJ whole genome shotgun (WGS) entry which is preliminary data.</text>
</comment>
<reference evidence="2 3" key="1">
    <citation type="journal article" date="2023" name="Nucleic Acids Res.">
        <title>The hologenome of Daphnia magna reveals possible DNA methylation and microbiome-mediated evolution of the host genome.</title>
        <authorList>
            <person name="Chaturvedi A."/>
            <person name="Li X."/>
            <person name="Dhandapani V."/>
            <person name="Marshall H."/>
            <person name="Kissane S."/>
            <person name="Cuenca-Cambronero M."/>
            <person name="Asole G."/>
            <person name="Calvet F."/>
            <person name="Ruiz-Romero M."/>
            <person name="Marangio P."/>
            <person name="Guigo R."/>
            <person name="Rago D."/>
            <person name="Mirbahai L."/>
            <person name="Eastwood N."/>
            <person name="Colbourne J.K."/>
            <person name="Zhou J."/>
            <person name="Mallon E."/>
            <person name="Orsini L."/>
        </authorList>
    </citation>
    <scope>NUCLEOTIDE SEQUENCE [LARGE SCALE GENOMIC DNA]</scope>
    <source>
        <strain evidence="2">LRV0_1</strain>
    </source>
</reference>
<feature type="region of interest" description="Disordered" evidence="1">
    <location>
        <begin position="1"/>
        <end position="28"/>
    </location>
</feature>
<evidence type="ECO:0000313" key="3">
    <source>
        <dbReference type="Proteomes" id="UP001234178"/>
    </source>
</evidence>
<accession>A0ABQ9ZDN0</accession>
<organism evidence="2 3">
    <name type="scientific">Daphnia magna</name>
    <dbReference type="NCBI Taxonomy" id="35525"/>
    <lineage>
        <taxon>Eukaryota</taxon>
        <taxon>Metazoa</taxon>
        <taxon>Ecdysozoa</taxon>
        <taxon>Arthropoda</taxon>
        <taxon>Crustacea</taxon>
        <taxon>Branchiopoda</taxon>
        <taxon>Diplostraca</taxon>
        <taxon>Cladocera</taxon>
        <taxon>Anomopoda</taxon>
        <taxon>Daphniidae</taxon>
        <taxon>Daphnia</taxon>
    </lineage>
</organism>
<gene>
    <name evidence="2" type="ORF">OUZ56_020141</name>
</gene>
<dbReference type="EMBL" id="JAOYFB010000003">
    <property type="protein sequence ID" value="KAK4011021.1"/>
    <property type="molecule type" value="Genomic_DNA"/>
</dbReference>
<sequence length="85" mass="9605">MAEVGVSPRFYPKSPKVDEESGRNWSLQRDGNSRQSLCVQVVGNDYWLCEWPQAKSCSCLMGECPRRNSGERGLQRRAGLFLKPA</sequence>
<evidence type="ECO:0000256" key="1">
    <source>
        <dbReference type="SAM" id="MobiDB-lite"/>
    </source>
</evidence>
<evidence type="ECO:0000313" key="2">
    <source>
        <dbReference type="EMBL" id="KAK4011021.1"/>
    </source>
</evidence>
<protein>
    <submittedName>
        <fullName evidence="2">Uncharacterized protein</fullName>
    </submittedName>
</protein>
<keyword evidence="3" id="KW-1185">Reference proteome</keyword>
<name>A0ABQ9ZDN0_9CRUS</name>
<dbReference type="Proteomes" id="UP001234178">
    <property type="component" value="Unassembled WGS sequence"/>
</dbReference>